<comment type="caution">
    <text evidence="3">The sequence shown here is derived from an EMBL/GenBank/DDBJ whole genome shotgun (WGS) entry which is preliminary data.</text>
</comment>
<evidence type="ECO:0000313" key="3">
    <source>
        <dbReference type="EMBL" id="OIT06421.1"/>
    </source>
</evidence>
<dbReference type="EMBL" id="MJEQ01037184">
    <property type="protein sequence ID" value="OIT06421.1"/>
    <property type="molecule type" value="Genomic_DNA"/>
</dbReference>
<evidence type="ECO:0000256" key="1">
    <source>
        <dbReference type="SAM" id="MobiDB-lite"/>
    </source>
</evidence>
<dbReference type="Gramene" id="OIT06421">
    <property type="protein sequence ID" value="OIT06421"/>
    <property type="gene ID" value="A4A49_34547"/>
</dbReference>
<dbReference type="AlphaFoldDB" id="A0A1J6IMN5"/>
<dbReference type="Gene3D" id="1.20.58.80">
    <property type="entry name" value="Phosphotransferase system, lactose/cellobiose-type IIA subunit"/>
    <property type="match status" value="2"/>
</dbReference>
<feature type="domain" description="MIT" evidence="2">
    <location>
        <begin position="2"/>
        <end position="78"/>
    </location>
</feature>
<evidence type="ECO:0000313" key="4">
    <source>
        <dbReference type="Proteomes" id="UP000187609"/>
    </source>
</evidence>
<feature type="region of interest" description="Disordered" evidence="1">
    <location>
        <begin position="82"/>
        <end position="106"/>
    </location>
</feature>
<dbReference type="OrthoDB" id="29072at2759"/>
<reference evidence="3" key="1">
    <citation type="submission" date="2016-11" db="EMBL/GenBank/DDBJ databases">
        <title>The genome of Nicotiana attenuata.</title>
        <authorList>
            <person name="Xu S."/>
            <person name="Brockmoeller T."/>
            <person name="Gaquerel E."/>
            <person name="Navarro A."/>
            <person name="Kuhl H."/>
            <person name="Gase K."/>
            <person name="Ling Z."/>
            <person name="Zhou W."/>
            <person name="Kreitzer C."/>
            <person name="Stanke M."/>
            <person name="Tang H."/>
            <person name="Lyons E."/>
            <person name="Pandey P."/>
            <person name="Pandey S.P."/>
            <person name="Timmermann B."/>
            <person name="Baldwin I.T."/>
        </authorList>
    </citation>
    <scope>NUCLEOTIDE SEQUENCE [LARGE SCALE GENOMIC DNA]</scope>
    <source>
        <strain evidence="3">UT</strain>
    </source>
</reference>
<dbReference type="Pfam" id="PF04212">
    <property type="entry name" value="MIT"/>
    <property type="match status" value="2"/>
</dbReference>
<dbReference type="SMR" id="A0A1J6IMN5"/>
<dbReference type="Proteomes" id="UP000187609">
    <property type="component" value="Unassembled WGS sequence"/>
</dbReference>
<sequence>MYSNFKAQAIEYVKQAVQEDKVGNYEKAFPLYMNALEYFKAHLKYEKDPKIKEAIMHKFGEYLRRTEEIRVVLDKGGSGLGLNGGDADAATRPNDEEDGDDPEQSKLRSALDCEIIRNFKQKAIEYVKEAVQEDNAKAFPLYMNALGYFKTYLKYENNPKIKMAIIPKFNEYLNRAEEIRAVLDEDSGGPGPSGGNAIVTTRPKMKPEDGVDGEDPK</sequence>
<dbReference type="InterPro" id="IPR007330">
    <property type="entry name" value="MIT_dom"/>
</dbReference>
<keyword evidence="4" id="KW-1185">Reference proteome</keyword>
<accession>A0A1J6IMN5</accession>
<dbReference type="FunFam" id="1.20.58.80:FF:000007">
    <property type="entry name" value="Suppressor of K+ transport growth defect 1"/>
    <property type="match status" value="1"/>
</dbReference>
<feature type="compositionally biased region" description="Basic and acidic residues" evidence="1">
    <location>
        <begin position="205"/>
        <end position="217"/>
    </location>
</feature>
<name>A0A1J6IMN5_NICAT</name>
<dbReference type="KEGG" id="nau:109211114"/>
<organism evidence="3 4">
    <name type="scientific">Nicotiana attenuata</name>
    <name type="common">Coyote tobacco</name>
    <dbReference type="NCBI Taxonomy" id="49451"/>
    <lineage>
        <taxon>Eukaryota</taxon>
        <taxon>Viridiplantae</taxon>
        <taxon>Streptophyta</taxon>
        <taxon>Embryophyta</taxon>
        <taxon>Tracheophyta</taxon>
        <taxon>Spermatophyta</taxon>
        <taxon>Magnoliopsida</taxon>
        <taxon>eudicotyledons</taxon>
        <taxon>Gunneridae</taxon>
        <taxon>Pentapetalae</taxon>
        <taxon>asterids</taxon>
        <taxon>lamiids</taxon>
        <taxon>Solanales</taxon>
        <taxon>Solanaceae</taxon>
        <taxon>Nicotianoideae</taxon>
        <taxon>Nicotianeae</taxon>
        <taxon>Nicotiana</taxon>
    </lineage>
</organism>
<dbReference type="SMART" id="SM00745">
    <property type="entry name" value="MIT"/>
    <property type="match status" value="2"/>
</dbReference>
<dbReference type="InterPro" id="IPR036181">
    <property type="entry name" value="MIT_dom_sf"/>
</dbReference>
<gene>
    <name evidence="3" type="primary">SKD1_4</name>
    <name evidence="3" type="ORF">A4A49_34547</name>
</gene>
<evidence type="ECO:0000259" key="2">
    <source>
        <dbReference type="SMART" id="SM00745"/>
    </source>
</evidence>
<protein>
    <submittedName>
        <fullName evidence="3">Protein suppressor of k(+) transport growth defect 1</fullName>
    </submittedName>
</protein>
<dbReference type="OMA" id="DNEMNYA"/>
<dbReference type="SUPFAM" id="SSF116846">
    <property type="entry name" value="MIT domain"/>
    <property type="match status" value="2"/>
</dbReference>
<dbReference type="STRING" id="49451.A0A1J6IMN5"/>
<feature type="region of interest" description="Disordered" evidence="1">
    <location>
        <begin position="184"/>
        <end position="217"/>
    </location>
</feature>
<feature type="domain" description="MIT" evidence="2">
    <location>
        <begin position="116"/>
        <end position="189"/>
    </location>
</feature>
<dbReference type="GeneID" id="109211114"/>
<proteinExistence type="predicted"/>